<keyword evidence="1" id="KW-1185">Reference proteome</keyword>
<dbReference type="WBParaSite" id="maker-unitig_33840-snap-gene-0.1-mRNA-1">
    <property type="protein sequence ID" value="maker-unitig_33840-snap-gene-0.1-mRNA-1"/>
    <property type="gene ID" value="maker-unitig_33840-snap-gene-0.1"/>
</dbReference>
<evidence type="ECO:0000313" key="2">
    <source>
        <dbReference type="WBParaSite" id="maker-unitig_33840-snap-gene-0.1-mRNA-1"/>
    </source>
</evidence>
<organism evidence="1 2">
    <name type="scientific">Macrostomum lignano</name>
    <dbReference type="NCBI Taxonomy" id="282301"/>
    <lineage>
        <taxon>Eukaryota</taxon>
        <taxon>Metazoa</taxon>
        <taxon>Spiralia</taxon>
        <taxon>Lophotrochozoa</taxon>
        <taxon>Platyhelminthes</taxon>
        <taxon>Rhabditophora</taxon>
        <taxon>Macrostomorpha</taxon>
        <taxon>Macrostomida</taxon>
        <taxon>Macrostomidae</taxon>
        <taxon>Macrostomum</taxon>
    </lineage>
</organism>
<dbReference type="Proteomes" id="UP000095280">
    <property type="component" value="Unplaced"/>
</dbReference>
<protein>
    <submittedName>
        <fullName evidence="2">Uncharacterized protein</fullName>
    </submittedName>
</protein>
<sequence length="17" mass="1782">MTESGGLMRADGGRQLC</sequence>
<reference evidence="2" key="1">
    <citation type="submission" date="2016-11" db="UniProtKB">
        <authorList>
            <consortium name="WormBaseParasite"/>
        </authorList>
    </citation>
    <scope>IDENTIFICATION</scope>
</reference>
<name>A0A1I8FH80_9PLAT</name>
<dbReference type="AlphaFoldDB" id="A0A1I8FH80"/>
<evidence type="ECO:0000313" key="1">
    <source>
        <dbReference type="Proteomes" id="UP000095280"/>
    </source>
</evidence>
<proteinExistence type="predicted"/>
<accession>A0A1I8FH80</accession>